<dbReference type="EMBL" id="QHCV01000134">
    <property type="protein sequence ID" value="RAV31253.1"/>
    <property type="molecule type" value="Genomic_DNA"/>
</dbReference>
<reference evidence="3 4" key="1">
    <citation type="journal article" date="2018" name="Syst. Appl. Microbiol.">
        <title>Corynebacterium heidelbergense sp. nov., isolated from the preen glands of Egyptian geese (Alopochen aegyptiacus).</title>
        <authorList>
            <person name="Braun M.S."/>
            <person name="Wang E."/>
            <person name="Zimmermann S."/>
            <person name="Wink M."/>
        </authorList>
    </citation>
    <scope>NUCLEOTIDE SEQUENCE [LARGE SCALE GENOMIC DNA]</scope>
    <source>
        <strain evidence="3 4">647</strain>
    </source>
</reference>
<dbReference type="Pfam" id="PF19777">
    <property type="entry name" value="DUF6263"/>
    <property type="match status" value="1"/>
</dbReference>
<evidence type="ECO:0000256" key="1">
    <source>
        <dbReference type="SAM" id="MobiDB-lite"/>
    </source>
</evidence>
<organism evidence="3 4">
    <name type="scientific">Corynebacterium heidelbergense</name>
    <dbReference type="NCBI Taxonomy" id="2055947"/>
    <lineage>
        <taxon>Bacteria</taxon>
        <taxon>Bacillati</taxon>
        <taxon>Actinomycetota</taxon>
        <taxon>Actinomycetes</taxon>
        <taxon>Mycobacteriales</taxon>
        <taxon>Corynebacteriaceae</taxon>
        <taxon>Corynebacterium</taxon>
    </lineage>
</organism>
<comment type="caution">
    <text evidence="3">The sequence shown here is derived from an EMBL/GenBank/DDBJ whole genome shotgun (WGS) entry which is preliminary data.</text>
</comment>
<feature type="region of interest" description="Disordered" evidence="1">
    <location>
        <begin position="176"/>
        <end position="197"/>
    </location>
</feature>
<keyword evidence="4" id="KW-1185">Reference proteome</keyword>
<proteinExistence type="predicted"/>
<feature type="region of interest" description="Disordered" evidence="1">
    <location>
        <begin position="81"/>
        <end position="116"/>
    </location>
</feature>
<evidence type="ECO:0000313" key="4">
    <source>
        <dbReference type="Proteomes" id="UP000251577"/>
    </source>
</evidence>
<feature type="region of interest" description="Disordered" evidence="1">
    <location>
        <begin position="307"/>
        <end position="329"/>
    </location>
</feature>
<dbReference type="Proteomes" id="UP000251577">
    <property type="component" value="Unassembled WGS sequence"/>
</dbReference>
<feature type="compositionally biased region" description="Low complexity" evidence="1">
    <location>
        <begin position="142"/>
        <end position="151"/>
    </location>
</feature>
<dbReference type="InterPro" id="IPR046230">
    <property type="entry name" value="DUF6263"/>
</dbReference>
<feature type="chain" id="PRO_5039672925" description="Oxidoreductase" evidence="2">
    <location>
        <begin position="32"/>
        <end position="329"/>
    </location>
</feature>
<keyword evidence="2" id="KW-0732">Signal</keyword>
<evidence type="ECO:0000313" key="3">
    <source>
        <dbReference type="EMBL" id="RAV31253.1"/>
    </source>
</evidence>
<feature type="compositionally biased region" description="Polar residues" evidence="1">
    <location>
        <begin position="176"/>
        <end position="193"/>
    </location>
</feature>
<evidence type="ECO:0000256" key="2">
    <source>
        <dbReference type="SAM" id="SignalP"/>
    </source>
</evidence>
<feature type="signal peptide" evidence="2">
    <location>
        <begin position="1"/>
        <end position="31"/>
    </location>
</feature>
<evidence type="ECO:0008006" key="5">
    <source>
        <dbReference type="Google" id="ProtNLM"/>
    </source>
</evidence>
<sequence length="329" mass="34088">MLPSCSVNAARTKRIAAAALVALLGFAAACSDNPSKDSAPVSAPVDGVNVQLVSPGADPTEPLVWFASDGEQSVTFSATKGLAQRTESSGPGSGSSSENSSASPEPSNGPQAPGVDAVPYQETTMLLPLTASVDSDGKTRTTKVTVGTPTGNNEQRNADIATAKGFVMTTQSTVDGRPQTRSFAAPESASTSARAGVEESLTQMNQLPLVFPAEPVGRGAQWKVSSRVDDGVSMQQTTTYTLLERQGSTVTLDVDIQRKPAVASLPGTDLEVQDVHSSSSGQVTLDLTRALPTQGHITVTTDVTYGKQGSPTRVVQTSTGKSQWQPTRP</sequence>
<protein>
    <recommendedName>
        <fullName evidence="5">Oxidoreductase</fullName>
    </recommendedName>
</protein>
<name>A0A364V3P2_9CORY</name>
<dbReference type="AlphaFoldDB" id="A0A364V3P2"/>
<accession>A0A364V3P2</accession>
<feature type="compositionally biased region" description="Low complexity" evidence="1">
    <location>
        <begin position="87"/>
        <end position="110"/>
    </location>
</feature>
<feature type="region of interest" description="Disordered" evidence="1">
    <location>
        <begin position="132"/>
        <end position="156"/>
    </location>
</feature>
<gene>
    <name evidence="3" type="ORF">DLJ54_09370</name>
</gene>